<dbReference type="AlphaFoldDB" id="A0A5Q0H139"/>
<evidence type="ECO:0000256" key="1">
    <source>
        <dbReference type="SAM" id="MobiDB-lite"/>
    </source>
</evidence>
<gene>
    <name evidence="3" type="ORF">EKG83_23350</name>
</gene>
<evidence type="ECO:0000259" key="2">
    <source>
        <dbReference type="PROSITE" id="PS50943"/>
    </source>
</evidence>
<dbReference type="Proteomes" id="UP000325787">
    <property type="component" value="Chromosome"/>
</dbReference>
<dbReference type="Pfam" id="PF19054">
    <property type="entry name" value="DUF5753"/>
    <property type="match status" value="1"/>
</dbReference>
<dbReference type="SMART" id="SM00530">
    <property type="entry name" value="HTH_XRE"/>
    <property type="match status" value="1"/>
</dbReference>
<dbReference type="KEGG" id="ssyi:EKG83_23350"/>
<feature type="domain" description="HTH cro/C1-type" evidence="2">
    <location>
        <begin position="27"/>
        <end position="81"/>
    </location>
</feature>
<feature type="compositionally biased region" description="Basic and acidic residues" evidence="1">
    <location>
        <begin position="12"/>
        <end position="21"/>
    </location>
</feature>
<evidence type="ECO:0000313" key="4">
    <source>
        <dbReference type="Proteomes" id="UP000325787"/>
    </source>
</evidence>
<organism evidence="3 4">
    <name type="scientific">Saccharothrix syringae</name>
    <name type="common">Nocardiopsis syringae</name>
    <dbReference type="NCBI Taxonomy" id="103733"/>
    <lineage>
        <taxon>Bacteria</taxon>
        <taxon>Bacillati</taxon>
        <taxon>Actinomycetota</taxon>
        <taxon>Actinomycetes</taxon>
        <taxon>Pseudonocardiales</taxon>
        <taxon>Pseudonocardiaceae</taxon>
        <taxon>Saccharothrix</taxon>
    </lineage>
</organism>
<dbReference type="Gene3D" id="1.10.260.40">
    <property type="entry name" value="lambda repressor-like DNA-binding domains"/>
    <property type="match status" value="1"/>
</dbReference>
<dbReference type="SUPFAM" id="SSF47413">
    <property type="entry name" value="lambda repressor-like DNA-binding domains"/>
    <property type="match status" value="1"/>
</dbReference>
<sequence>MPEEQIPPPPPLRRDSTARSRQLGEELKAKRLAAGWKARRLAAELRWSLGKVTKLENGERGTSDTDVAAYLTLCGVRGEEFARLVAISRESSKDTWVQPRGADPATRTRTLKAEEARAIAISCYDATLVPGLLQTIDYARSIVLDDAADLRIARQRLLSRVKAIFFVEESALRRPVGSTAIMHDQMMHIMLSGATVRVVPFGAPPHTALDGSFVLLDNPDERPVAYLETRVANIFLESPAQIAEYRSVLADLSRVALSAEESRVLLTDLADEYGRPREDHHAGGHCLA</sequence>
<dbReference type="RefSeq" id="WP_084716175.1">
    <property type="nucleotide sequence ID" value="NZ_CP034550.1"/>
</dbReference>
<dbReference type="InterPro" id="IPR001387">
    <property type="entry name" value="Cro/C1-type_HTH"/>
</dbReference>
<evidence type="ECO:0000313" key="3">
    <source>
        <dbReference type="EMBL" id="QFZ19967.1"/>
    </source>
</evidence>
<protein>
    <submittedName>
        <fullName evidence="3">XRE family transcriptional regulator</fullName>
    </submittedName>
</protein>
<dbReference type="InterPro" id="IPR010982">
    <property type="entry name" value="Lambda_DNA-bd_dom_sf"/>
</dbReference>
<dbReference type="GO" id="GO:0003677">
    <property type="term" value="F:DNA binding"/>
    <property type="evidence" value="ECO:0007669"/>
    <property type="project" value="InterPro"/>
</dbReference>
<dbReference type="PROSITE" id="PS50943">
    <property type="entry name" value="HTH_CROC1"/>
    <property type="match status" value="1"/>
</dbReference>
<keyword evidence="4" id="KW-1185">Reference proteome</keyword>
<dbReference type="InterPro" id="IPR043917">
    <property type="entry name" value="DUF5753"/>
</dbReference>
<dbReference type="OrthoDB" id="3672921at2"/>
<proteinExistence type="predicted"/>
<name>A0A5Q0H139_SACSY</name>
<accession>A0A5Q0H139</accession>
<dbReference type="CDD" id="cd00093">
    <property type="entry name" value="HTH_XRE"/>
    <property type="match status" value="1"/>
</dbReference>
<feature type="compositionally biased region" description="Pro residues" evidence="1">
    <location>
        <begin position="1"/>
        <end position="11"/>
    </location>
</feature>
<dbReference type="EMBL" id="CP034550">
    <property type="protein sequence ID" value="QFZ19967.1"/>
    <property type="molecule type" value="Genomic_DNA"/>
</dbReference>
<feature type="region of interest" description="Disordered" evidence="1">
    <location>
        <begin position="1"/>
        <end position="21"/>
    </location>
</feature>
<reference evidence="4" key="1">
    <citation type="journal article" date="2021" name="Curr. Microbiol.">
        <title>Complete genome of nocamycin-producing strain Saccharothrix syringae NRRL B-16468 reveals the biosynthetic potential for secondary metabolites.</title>
        <authorList>
            <person name="Mo X."/>
            <person name="Yang S."/>
        </authorList>
    </citation>
    <scope>NUCLEOTIDE SEQUENCE [LARGE SCALE GENOMIC DNA]</scope>
    <source>
        <strain evidence="4">ATCC 51364 / DSM 43886 / JCM 6844 / KCTC 9398 / NBRC 14523 / NRRL B-16468 / INA 2240</strain>
    </source>
</reference>
<dbReference type="Pfam" id="PF13560">
    <property type="entry name" value="HTH_31"/>
    <property type="match status" value="1"/>
</dbReference>